<dbReference type="AlphaFoldDB" id="A0A1G1XN06"/>
<organism evidence="1 2">
    <name type="scientific">Candidatus Buchananbacteria bacterium RBG_13_39_9</name>
    <dbReference type="NCBI Taxonomy" id="1797531"/>
    <lineage>
        <taxon>Bacteria</taxon>
        <taxon>Candidatus Buchananiibacteriota</taxon>
    </lineage>
</organism>
<sequence>MVMFFCLVAMAIMGPLGILGIVAVIWSTVDIFRQTAEISIEHFNKPIVMGLGAYFSLQTFTHCWSRFSKAWRNPASAQGYGGRREG</sequence>
<accession>A0A1G1XN06</accession>
<reference evidence="1 2" key="1">
    <citation type="journal article" date="2016" name="Nat. Commun.">
        <title>Thousands of microbial genomes shed light on interconnected biogeochemical processes in an aquifer system.</title>
        <authorList>
            <person name="Anantharaman K."/>
            <person name="Brown C.T."/>
            <person name="Hug L.A."/>
            <person name="Sharon I."/>
            <person name="Castelle C.J."/>
            <person name="Probst A.J."/>
            <person name="Thomas B.C."/>
            <person name="Singh A."/>
            <person name="Wilkins M.J."/>
            <person name="Karaoz U."/>
            <person name="Brodie E.L."/>
            <person name="Williams K.H."/>
            <person name="Hubbard S.S."/>
            <person name="Banfield J.F."/>
        </authorList>
    </citation>
    <scope>NUCLEOTIDE SEQUENCE [LARGE SCALE GENOMIC DNA]</scope>
</reference>
<gene>
    <name evidence="1" type="ORF">A2Y67_00625</name>
</gene>
<comment type="caution">
    <text evidence="1">The sequence shown here is derived from an EMBL/GenBank/DDBJ whole genome shotgun (WGS) entry which is preliminary data.</text>
</comment>
<dbReference type="EMBL" id="MHIA01000031">
    <property type="protein sequence ID" value="OGY41294.1"/>
    <property type="molecule type" value="Genomic_DNA"/>
</dbReference>
<dbReference type="Proteomes" id="UP000176260">
    <property type="component" value="Unassembled WGS sequence"/>
</dbReference>
<evidence type="ECO:0000313" key="1">
    <source>
        <dbReference type="EMBL" id="OGY41294.1"/>
    </source>
</evidence>
<proteinExistence type="predicted"/>
<evidence type="ECO:0000313" key="2">
    <source>
        <dbReference type="Proteomes" id="UP000176260"/>
    </source>
</evidence>
<name>A0A1G1XN06_9BACT</name>
<protein>
    <submittedName>
        <fullName evidence="1">Uncharacterized protein</fullName>
    </submittedName>
</protein>